<proteinExistence type="predicted"/>
<evidence type="ECO:0000313" key="2">
    <source>
        <dbReference type="Proteomes" id="UP001595379"/>
    </source>
</evidence>
<organism evidence="1 2">
    <name type="scientific">Hyphobacterium vulgare</name>
    <dbReference type="NCBI Taxonomy" id="1736751"/>
    <lineage>
        <taxon>Bacteria</taxon>
        <taxon>Pseudomonadati</taxon>
        <taxon>Pseudomonadota</taxon>
        <taxon>Alphaproteobacteria</taxon>
        <taxon>Maricaulales</taxon>
        <taxon>Maricaulaceae</taxon>
        <taxon>Hyphobacterium</taxon>
    </lineage>
</organism>
<dbReference type="RefSeq" id="WP_343163867.1">
    <property type="nucleotide sequence ID" value="NZ_JBHRSV010000001.1"/>
</dbReference>
<gene>
    <name evidence="1" type="ORF">ACFOOR_02575</name>
</gene>
<dbReference type="Proteomes" id="UP001595379">
    <property type="component" value="Unassembled WGS sequence"/>
</dbReference>
<dbReference type="EMBL" id="JBHRSV010000001">
    <property type="protein sequence ID" value="MFC2924984.1"/>
    <property type="molecule type" value="Genomic_DNA"/>
</dbReference>
<reference evidence="2" key="1">
    <citation type="journal article" date="2019" name="Int. J. Syst. Evol. Microbiol.">
        <title>The Global Catalogue of Microorganisms (GCM) 10K type strain sequencing project: providing services to taxonomists for standard genome sequencing and annotation.</title>
        <authorList>
            <consortium name="The Broad Institute Genomics Platform"/>
            <consortium name="The Broad Institute Genome Sequencing Center for Infectious Disease"/>
            <person name="Wu L."/>
            <person name="Ma J."/>
        </authorList>
    </citation>
    <scope>NUCLEOTIDE SEQUENCE [LARGE SCALE GENOMIC DNA]</scope>
    <source>
        <strain evidence="2">KCTC 52487</strain>
    </source>
</reference>
<evidence type="ECO:0000313" key="1">
    <source>
        <dbReference type="EMBL" id="MFC2924984.1"/>
    </source>
</evidence>
<comment type="caution">
    <text evidence="1">The sequence shown here is derived from an EMBL/GenBank/DDBJ whole genome shotgun (WGS) entry which is preliminary data.</text>
</comment>
<accession>A0ABV6ZU89</accession>
<keyword evidence="2" id="KW-1185">Reference proteome</keyword>
<name>A0ABV6ZU89_9PROT</name>
<sequence length="136" mass="14511">MVRQDLHINQGETWQHVFTHRDPAGAAVDLTGFSARMAVRDRVGGTLEAYLSTEAGEQSGGSITLGGGEGTVTLDMSAEQSRRLASNLASFSVLVAPIEKQPAEVTFFYDLELVSASGAVVRAFAGRVIVNREVTE</sequence>
<protein>
    <submittedName>
        <fullName evidence="1">Uncharacterized protein</fullName>
    </submittedName>
</protein>